<feature type="domain" description="Peptidase family U32 C-terminal" evidence="4">
    <location>
        <begin position="320"/>
        <end position="402"/>
    </location>
</feature>
<evidence type="ECO:0000256" key="1">
    <source>
        <dbReference type="ARBA" id="ARBA00022670"/>
    </source>
</evidence>
<evidence type="ECO:0000259" key="4">
    <source>
        <dbReference type="Pfam" id="PF16325"/>
    </source>
</evidence>
<sequence>MKIPELLAPAGNLEKLKMALLYGADAVYMGGKAFGLRAFSDNFEEHELKQGIDFAHSLGKKAYITINIFPHNDDLAALPDYIRAVAAMGADAIIVSDLGVFRIARQVAPALPIHISTQANSTNWSTVQFWQELGAARVVLARELSLADIRLIREKVAVELEAFVHGAMCMSYSGRCLISNYLTGRDANRGQCAQPCRWKYHVMEESRPGVYLPVVEDERGTYIFNSKDLCLITYLPELIDSGLDSFKIEGRMKSVHYVATVIKVYREAIDAYVSAGGAFHFKQEWLEELQKVSHREYTTGFYFNKTTEQDQIYTSSSYLQTHDFIGLVKEYDPATGRAVVEQRNNMKVGEKIEIMQPGRENFVQTIRAMFDAEGHAIDVAPHPQQIITMPVDKPVVPYAMLRRPEAKRGFE</sequence>
<comment type="similarity">
    <text evidence="3">Belongs to the peptidase U32 family.</text>
</comment>
<dbReference type="GO" id="GO:0006508">
    <property type="term" value="P:proteolysis"/>
    <property type="evidence" value="ECO:0007669"/>
    <property type="project" value="UniProtKB-KW"/>
</dbReference>
<accession>A0A212LRH2</accession>
<keyword evidence="2 5" id="KW-0378">Hydrolase</keyword>
<dbReference type="Pfam" id="PF16325">
    <property type="entry name" value="Peptidase_U32_C"/>
    <property type="match status" value="1"/>
</dbReference>
<dbReference type="EMBL" id="FMJE01000003">
    <property type="protein sequence ID" value="SCM80153.1"/>
    <property type="molecule type" value="Genomic_DNA"/>
</dbReference>
<evidence type="ECO:0000256" key="3">
    <source>
        <dbReference type="ARBA" id="ARBA00038374"/>
    </source>
</evidence>
<dbReference type="Pfam" id="PF01136">
    <property type="entry name" value="Peptidase_U32"/>
    <property type="match status" value="1"/>
</dbReference>
<organism evidence="5">
    <name type="scientific">uncultured Sporomusa sp</name>
    <dbReference type="NCBI Taxonomy" id="307249"/>
    <lineage>
        <taxon>Bacteria</taxon>
        <taxon>Bacillati</taxon>
        <taxon>Bacillota</taxon>
        <taxon>Negativicutes</taxon>
        <taxon>Selenomonadales</taxon>
        <taxon>Sporomusaceae</taxon>
        <taxon>Sporomusa</taxon>
        <taxon>environmental samples</taxon>
    </lineage>
</organism>
<dbReference type="AlphaFoldDB" id="A0A212LRH2"/>
<dbReference type="GO" id="GO:0008233">
    <property type="term" value="F:peptidase activity"/>
    <property type="evidence" value="ECO:0007669"/>
    <property type="project" value="UniProtKB-KW"/>
</dbReference>
<dbReference type="RefSeq" id="WP_288183689.1">
    <property type="nucleotide sequence ID" value="NZ_LT608335.1"/>
</dbReference>
<reference evidence="5" key="1">
    <citation type="submission" date="2016-08" db="EMBL/GenBank/DDBJ databases">
        <authorList>
            <person name="Seilhamer J.J."/>
        </authorList>
    </citation>
    <scope>NUCLEOTIDE SEQUENCE</scope>
    <source>
        <strain evidence="5">86</strain>
    </source>
</reference>
<proteinExistence type="inferred from homology"/>
<dbReference type="PANTHER" id="PTHR30217:SF6">
    <property type="entry name" value="TRNA HYDROXYLATION PROTEIN P"/>
    <property type="match status" value="1"/>
</dbReference>
<dbReference type="PANTHER" id="PTHR30217">
    <property type="entry name" value="PEPTIDASE U32 FAMILY"/>
    <property type="match status" value="1"/>
</dbReference>
<evidence type="ECO:0000256" key="2">
    <source>
        <dbReference type="ARBA" id="ARBA00022801"/>
    </source>
</evidence>
<name>A0A212LRH2_9FIRM</name>
<protein>
    <submittedName>
        <fullName evidence="5">Uncharacterized protease YrrO</fullName>
        <ecNumber evidence="5">3.4.-.-</ecNumber>
    </submittedName>
</protein>
<dbReference type="PROSITE" id="PS01276">
    <property type="entry name" value="PEPTIDASE_U32"/>
    <property type="match status" value="1"/>
</dbReference>
<gene>
    <name evidence="5" type="primary">yrrO</name>
    <name evidence="5" type="ORF">KL86SPO_30331</name>
</gene>
<keyword evidence="1 5" id="KW-0645">Protease</keyword>
<dbReference type="EC" id="3.4.-.-" evidence="5"/>
<dbReference type="InterPro" id="IPR001539">
    <property type="entry name" value="Peptidase_U32"/>
</dbReference>
<dbReference type="InterPro" id="IPR032525">
    <property type="entry name" value="Peptidase_U32_C"/>
</dbReference>
<dbReference type="InterPro" id="IPR051454">
    <property type="entry name" value="RNA/ubiquinone_mod_enzymes"/>
</dbReference>
<evidence type="ECO:0000313" key="5">
    <source>
        <dbReference type="EMBL" id="SCM80153.1"/>
    </source>
</evidence>
<dbReference type="Gene3D" id="2.40.30.10">
    <property type="entry name" value="Translation factors"/>
    <property type="match status" value="1"/>
</dbReference>